<dbReference type="CDD" id="cd04301">
    <property type="entry name" value="NAT_SF"/>
    <property type="match status" value="1"/>
</dbReference>
<evidence type="ECO:0000256" key="5">
    <source>
        <dbReference type="ARBA" id="ARBA00015043"/>
    </source>
</evidence>
<comment type="catalytic activity">
    <reaction evidence="10">
        <text>N-terminal L-seryl-[histone H2A] + acetyl-CoA = N-terminal N(alpha)-acetyl-L-seryl-[histone H2A] + CoA + H(+)</text>
        <dbReference type="Rhea" id="RHEA:50600"/>
        <dbReference type="Rhea" id="RHEA-COMP:12742"/>
        <dbReference type="Rhea" id="RHEA-COMP:12744"/>
        <dbReference type="ChEBI" id="CHEBI:15378"/>
        <dbReference type="ChEBI" id="CHEBI:57287"/>
        <dbReference type="ChEBI" id="CHEBI:57288"/>
        <dbReference type="ChEBI" id="CHEBI:64738"/>
        <dbReference type="ChEBI" id="CHEBI:83690"/>
        <dbReference type="EC" id="2.3.1.257"/>
    </reaction>
</comment>
<evidence type="ECO:0000256" key="8">
    <source>
        <dbReference type="ARBA" id="ARBA00023242"/>
    </source>
</evidence>
<evidence type="ECO:0000256" key="10">
    <source>
        <dbReference type="ARBA" id="ARBA00047821"/>
    </source>
</evidence>
<evidence type="ECO:0000256" key="1">
    <source>
        <dbReference type="ARBA" id="ARBA00004123"/>
    </source>
</evidence>
<gene>
    <name evidence="13" type="ORF">K443DRAFT_88065</name>
</gene>
<keyword evidence="9" id="KW-0012">Acyltransferase</keyword>
<keyword evidence="6" id="KW-0963">Cytoplasm</keyword>
<evidence type="ECO:0000256" key="11">
    <source>
        <dbReference type="ARBA" id="ARBA00049524"/>
    </source>
</evidence>
<dbReference type="PANTHER" id="PTHR20531">
    <property type="entry name" value="N-ALPHA-ACETYLTRANSFERASE 40"/>
    <property type="match status" value="1"/>
</dbReference>
<evidence type="ECO:0000256" key="4">
    <source>
        <dbReference type="ARBA" id="ARBA00012950"/>
    </source>
</evidence>
<dbReference type="InterPro" id="IPR039949">
    <property type="entry name" value="NAA40"/>
</dbReference>
<dbReference type="OrthoDB" id="424551at2759"/>
<dbReference type="GO" id="GO:0010485">
    <property type="term" value="F:histone H4 acetyltransferase activity"/>
    <property type="evidence" value="ECO:0007669"/>
    <property type="project" value="InterPro"/>
</dbReference>
<evidence type="ECO:0000256" key="9">
    <source>
        <dbReference type="ARBA" id="ARBA00023315"/>
    </source>
</evidence>
<name>A0A0C9XP65_9AGAR</name>
<proteinExistence type="inferred from homology"/>
<dbReference type="PROSITE" id="PS51186">
    <property type="entry name" value="GNAT"/>
    <property type="match status" value="1"/>
</dbReference>
<keyword evidence="7" id="KW-0808">Transferase</keyword>
<dbReference type="STRING" id="1095629.A0A0C9XP65"/>
<dbReference type="Pfam" id="PF00583">
    <property type="entry name" value="Acetyltransf_1"/>
    <property type="match status" value="1"/>
</dbReference>
<dbReference type="HOGENOM" id="CLU_051699_1_0_1"/>
<reference evidence="13 14" key="1">
    <citation type="submission" date="2014-04" db="EMBL/GenBank/DDBJ databases">
        <authorList>
            <consortium name="DOE Joint Genome Institute"/>
            <person name="Kuo A."/>
            <person name="Kohler A."/>
            <person name="Nagy L.G."/>
            <person name="Floudas D."/>
            <person name="Copeland A."/>
            <person name="Barry K.W."/>
            <person name="Cichocki N."/>
            <person name="Veneault-Fourrey C."/>
            <person name="LaButti K."/>
            <person name="Lindquist E.A."/>
            <person name="Lipzen A."/>
            <person name="Lundell T."/>
            <person name="Morin E."/>
            <person name="Murat C."/>
            <person name="Sun H."/>
            <person name="Tunlid A."/>
            <person name="Henrissat B."/>
            <person name="Grigoriev I.V."/>
            <person name="Hibbett D.S."/>
            <person name="Martin F."/>
            <person name="Nordberg H.P."/>
            <person name="Cantor M.N."/>
            <person name="Hua S.X."/>
        </authorList>
    </citation>
    <scope>NUCLEOTIDE SEQUENCE [LARGE SCALE GENOMIC DNA]</scope>
    <source>
        <strain evidence="13 14">LaAM-08-1</strain>
    </source>
</reference>
<dbReference type="Proteomes" id="UP000054477">
    <property type="component" value="Unassembled WGS sequence"/>
</dbReference>
<dbReference type="GO" id="GO:0005634">
    <property type="term" value="C:nucleus"/>
    <property type="evidence" value="ECO:0007669"/>
    <property type="project" value="UniProtKB-SubCell"/>
</dbReference>
<dbReference type="AlphaFoldDB" id="A0A0C9XP65"/>
<evidence type="ECO:0000256" key="3">
    <source>
        <dbReference type="ARBA" id="ARBA00008870"/>
    </source>
</evidence>
<dbReference type="GO" id="GO:0005737">
    <property type="term" value="C:cytoplasm"/>
    <property type="evidence" value="ECO:0007669"/>
    <property type="project" value="UniProtKB-SubCell"/>
</dbReference>
<evidence type="ECO:0000256" key="7">
    <source>
        <dbReference type="ARBA" id="ARBA00022679"/>
    </source>
</evidence>
<evidence type="ECO:0000313" key="13">
    <source>
        <dbReference type="EMBL" id="KIK06926.1"/>
    </source>
</evidence>
<dbReference type="GO" id="GO:1990189">
    <property type="term" value="F:protein N-terminal-serine acetyltransferase activity"/>
    <property type="evidence" value="ECO:0007669"/>
    <property type="project" value="UniProtKB-EC"/>
</dbReference>
<reference evidence="14" key="2">
    <citation type="submission" date="2015-01" db="EMBL/GenBank/DDBJ databases">
        <title>Evolutionary Origins and Diversification of the Mycorrhizal Mutualists.</title>
        <authorList>
            <consortium name="DOE Joint Genome Institute"/>
            <consortium name="Mycorrhizal Genomics Consortium"/>
            <person name="Kohler A."/>
            <person name="Kuo A."/>
            <person name="Nagy L.G."/>
            <person name="Floudas D."/>
            <person name="Copeland A."/>
            <person name="Barry K.W."/>
            <person name="Cichocki N."/>
            <person name="Veneault-Fourrey C."/>
            <person name="LaButti K."/>
            <person name="Lindquist E.A."/>
            <person name="Lipzen A."/>
            <person name="Lundell T."/>
            <person name="Morin E."/>
            <person name="Murat C."/>
            <person name="Riley R."/>
            <person name="Ohm R."/>
            <person name="Sun H."/>
            <person name="Tunlid A."/>
            <person name="Henrissat B."/>
            <person name="Grigoriev I.V."/>
            <person name="Hibbett D.S."/>
            <person name="Martin F."/>
        </authorList>
    </citation>
    <scope>NUCLEOTIDE SEQUENCE [LARGE SCALE GENOMIC DNA]</scope>
    <source>
        <strain evidence="14">LaAM-08-1</strain>
    </source>
</reference>
<dbReference type="InterPro" id="IPR000182">
    <property type="entry name" value="GNAT_dom"/>
</dbReference>
<dbReference type="GO" id="GO:0043998">
    <property type="term" value="F:histone H2A acetyltransferase activity"/>
    <property type="evidence" value="ECO:0007669"/>
    <property type="project" value="InterPro"/>
</dbReference>
<comment type="subcellular location">
    <subcellularLocation>
        <location evidence="2">Cytoplasm</location>
    </subcellularLocation>
    <subcellularLocation>
        <location evidence="1">Nucleus</location>
    </subcellularLocation>
</comment>
<comment type="catalytic activity">
    <reaction evidence="11">
        <text>N-terminal L-seryl-[histone H4] + acetyl-CoA = N-terminal N(alpha)-acetyl-L-seryl-[histone H4] + CoA + H(+)</text>
        <dbReference type="Rhea" id="RHEA:50596"/>
        <dbReference type="Rhea" id="RHEA-COMP:12740"/>
        <dbReference type="Rhea" id="RHEA-COMP:12743"/>
        <dbReference type="ChEBI" id="CHEBI:15378"/>
        <dbReference type="ChEBI" id="CHEBI:57287"/>
        <dbReference type="ChEBI" id="CHEBI:57288"/>
        <dbReference type="ChEBI" id="CHEBI:64738"/>
        <dbReference type="ChEBI" id="CHEBI:83690"/>
        <dbReference type="EC" id="2.3.1.257"/>
    </reaction>
</comment>
<dbReference type="PANTHER" id="PTHR20531:SF1">
    <property type="entry name" value="N-ALPHA-ACETYLTRANSFERASE 40"/>
    <property type="match status" value="1"/>
</dbReference>
<dbReference type="SUPFAM" id="SSF55729">
    <property type="entry name" value="Acyl-CoA N-acyltransferases (Nat)"/>
    <property type="match status" value="1"/>
</dbReference>
<dbReference type="InterPro" id="IPR016181">
    <property type="entry name" value="Acyl_CoA_acyltransferase"/>
</dbReference>
<evidence type="ECO:0000259" key="12">
    <source>
        <dbReference type="PROSITE" id="PS51186"/>
    </source>
</evidence>
<dbReference type="EC" id="2.3.1.257" evidence="4"/>
<sequence length="196" mass="22177">MSGARLVRSAIKAASSELAESIGGQLASPHHRFRIVHAEDLLESERNAIWMIFESNMRALYTSSSFGWDPRAKWKELFNSLSRFYLAYQAAASELIGFAMFRFEYEAQESILYCYDLQVTRFFQGTGLGKTLMRQLADIGSAWKMEKVMLTVFKANTRAFQFYNSTGFVVDSCSPSCAGDGSEIDVDYEILSMRLT</sequence>
<evidence type="ECO:0000256" key="6">
    <source>
        <dbReference type="ARBA" id="ARBA00022490"/>
    </source>
</evidence>
<dbReference type="EMBL" id="KN838550">
    <property type="protein sequence ID" value="KIK06926.1"/>
    <property type="molecule type" value="Genomic_DNA"/>
</dbReference>
<dbReference type="Gene3D" id="3.40.630.30">
    <property type="match status" value="1"/>
</dbReference>
<feature type="domain" description="N-acetyltransferase" evidence="12">
    <location>
        <begin position="39"/>
        <end position="196"/>
    </location>
</feature>
<organism evidence="13 14">
    <name type="scientific">Laccaria amethystina LaAM-08-1</name>
    <dbReference type="NCBI Taxonomy" id="1095629"/>
    <lineage>
        <taxon>Eukaryota</taxon>
        <taxon>Fungi</taxon>
        <taxon>Dikarya</taxon>
        <taxon>Basidiomycota</taxon>
        <taxon>Agaricomycotina</taxon>
        <taxon>Agaricomycetes</taxon>
        <taxon>Agaricomycetidae</taxon>
        <taxon>Agaricales</taxon>
        <taxon>Agaricineae</taxon>
        <taxon>Hydnangiaceae</taxon>
        <taxon>Laccaria</taxon>
    </lineage>
</organism>
<comment type="similarity">
    <text evidence="3">Belongs to the acetyltransferase family. NAA40 subfamily.</text>
</comment>
<protein>
    <recommendedName>
        <fullName evidence="5">N-alpha-acetyltransferase 40</fullName>
        <ecNumber evidence="4">2.3.1.257</ecNumber>
    </recommendedName>
</protein>
<keyword evidence="8" id="KW-0539">Nucleus</keyword>
<evidence type="ECO:0000256" key="2">
    <source>
        <dbReference type="ARBA" id="ARBA00004496"/>
    </source>
</evidence>
<accession>A0A0C9XP65</accession>
<evidence type="ECO:0000313" key="14">
    <source>
        <dbReference type="Proteomes" id="UP000054477"/>
    </source>
</evidence>
<keyword evidence="14" id="KW-1185">Reference proteome</keyword>